<dbReference type="InterPro" id="IPR036265">
    <property type="entry name" value="HIT-like_sf"/>
</dbReference>
<name>A0A1G2T114_9BACT</name>
<reference evidence="1 2" key="1">
    <citation type="journal article" date="2016" name="Nat. Commun.">
        <title>Thousands of microbial genomes shed light on interconnected biogeochemical processes in an aquifer system.</title>
        <authorList>
            <person name="Anantharaman K."/>
            <person name="Brown C.T."/>
            <person name="Hug L.A."/>
            <person name="Sharon I."/>
            <person name="Castelle C.J."/>
            <person name="Probst A.J."/>
            <person name="Thomas B.C."/>
            <person name="Singh A."/>
            <person name="Wilkins M.J."/>
            <person name="Karaoz U."/>
            <person name="Brodie E.L."/>
            <person name="Williams K.H."/>
            <person name="Hubbard S.S."/>
            <person name="Banfield J.F."/>
        </authorList>
    </citation>
    <scope>NUCLEOTIDE SEQUENCE [LARGE SCALE GENOMIC DNA]</scope>
</reference>
<gene>
    <name evidence="1" type="ORF">A2838_03420</name>
</gene>
<accession>A0A1G2T114</accession>
<comment type="caution">
    <text evidence="1">The sequence shown here is derived from an EMBL/GenBank/DDBJ whole genome shotgun (WGS) entry which is preliminary data.</text>
</comment>
<evidence type="ECO:0008006" key="3">
    <source>
        <dbReference type="Google" id="ProtNLM"/>
    </source>
</evidence>
<dbReference type="Gene3D" id="3.30.428.10">
    <property type="entry name" value="HIT-like"/>
    <property type="match status" value="1"/>
</dbReference>
<dbReference type="SUPFAM" id="SSF54197">
    <property type="entry name" value="HIT-like"/>
    <property type="match status" value="1"/>
</dbReference>
<proteinExistence type="predicted"/>
<dbReference type="AlphaFoldDB" id="A0A1G2T114"/>
<evidence type="ECO:0000313" key="1">
    <source>
        <dbReference type="EMBL" id="OHA90822.1"/>
    </source>
</evidence>
<dbReference type="EMBL" id="MHVH01000001">
    <property type="protein sequence ID" value="OHA90822.1"/>
    <property type="molecule type" value="Genomic_DNA"/>
</dbReference>
<dbReference type="Proteomes" id="UP000178107">
    <property type="component" value="Unassembled WGS sequence"/>
</dbReference>
<sequence>MSEATLVIDGITDSGTLACIARARTYKQYCQMVRDALAGRCPFCEPDPEVNKVVAQNTLWRAWQSPFPEKNTLYHFIVVPKQHHVDTQQLNAGEKLGLFDILKGLRDAYCYQSRGILIRDGDATLSAGTIQHLHVHVMVPDGKGRVESPFYKGADEEEAGIRRAVIYEKLRQGTLVDDLSPDEKELVKGRI</sequence>
<protein>
    <recommendedName>
        <fullName evidence="3">HIT domain-containing protein</fullName>
    </recommendedName>
</protein>
<organism evidence="1 2">
    <name type="scientific">Candidatus Zambryskibacteria bacterium RIFCSPHIGHO2_01_FULL_46_25</name>
    <dbReference type="NCBI Taxonomy" id="1802738"/>
    <lineage>
        <taxon>Bacteria</taxon>
        <taxon>Candidatus Zambryskiibacteriota</taxon>
    </lineage>
</organism>
<evidence type="ECO:0000313" key="2">
    <source>
        <dbReference type="Proteomes" id="UP000178107"/>
    </source>
</evidence>